<keyword evidence="2" id="KW-0813">Transport</keyword>
<dbReference type="GO" id="GO:0005886">
    <property type="term" value="C:plasma membrane"/>
    <property type="evidence" value="ECO:0007669"/>
    <property type="project" value="UniProtKB-SubCell"/>
</dbReference>
<dbReference type="OrthoDB" id="7298150at2"/>
<evidence type="ECO:0000256" key="6">
    <source>
        <dbReference type="ARBA" id="ARBA00023136"/>
    </source>
</evidence>
<accession>A0A1W6ZX55</accession>
<sequence length="378" mass="39929">MNLALRDIKHNLGRFLLTCLGLSLLLGIVLAMVGIYRGLIEESLGLVRAAKADIWVVEGGTRGPFAESSRLPADTREIIAAQWGVAAAGSVAYQNAEVLHRGTTQRLLVVGSEIGRIGGAPHIAEGRPILRSRYEAVADIQTGLALGERIKLGRDNFTIVGLTRGLVASGGDPVVFVSLRDAQKLQFDLTPAAAHREAARNPAATGSTDTVNAVLVQLLPGVSSEQFAAAIDRWKHLGALTQDQQETVLSRSVIERARRQIGLFTSLLLVVSAVIIGLIIYTMTIDKKKSIATLKLIGAPDSRIVGLIVQQALAMGVISFAAGAALINAMHGYFPRRVVLESGDAMLLFAIVLCVCLLASGLGVRTALNIDPASALAG</sequence>
<keyword evidence="4" id="KW-0812">Transmembrane</keyword>
<organism evidence="9 10">
    <name type="scientific">Pseudorhodoplanes sinuspersici</name>
    <dbReference type="NCBI Taxonomy" id="1235591"/>
    <lineage>
        <taxon>Bacteria</taxon>
        <taxon>Pseudomonadati</taxon>
        <taxon>Pseudomonadota</taxon>
        <taxon>Alphaproteobacteria</taxon>
        <taxon>Hyphomicrobiales</taxon>
        <taxon>Pseudorhodoplanes</taxon>
    </lineage>
</organism>
<evidence type="ECO:0000256" key="2">
    <source>
        <dbReference type="ARBA" id="ARBA00022448"/>
    </source>
</evidence>
<evidence type="ECO:0000259" key="8">
    <source>
        <dbReference type="Pfam" id="PF12704"/>
    </source>
</evidence>
<dbReference type="RefSeq" id="WP_086090369.1">
    <property type="nucleotide sequence ID" value="NZ_CP021112.1"/>
</dbReference>
<keyword evidence="6" id="KW-0472">Membrane</keyword>
<evidence type="ECO:0000313" key="10">
    <source>
        <dbReference type="Proteomes" id="UP000194137"/>
    </source>
</evidence>
<dbReference type="Proteomes" id="UP000194137">
    <property type="component" value="Chromosome"/>
</dbReference>
<gene>
    <name evidence="9" type="ORF">CAK95_24900</name>
</gene>
<dbReference type="EMBL" id="CP021112">
    <property type="protein sequence ID" value="ARQ01977.1"/>
    <property type="molecule type" value="Genomic_DNA"/>
</dbReference>
<name>A0A1W6ZX55_9HYPH</name>
<dbReference type="KEGG" id="psin:CAK95_24900"/>
<proteinExistence type="predicted"/>
<dbReference type="InterPro" id="IPR025857">
    <property type="entry name" value="MacB_PCD"/>
</dbReference>
<evidence type="ECO:0000256" key="4">
    <source>
        <dbReference type="ARBA" id="ARBA00022692"/>
    </source>
</evidence>
<keyword evidence="5" id="KW-1133">Transmembrane helix</keyword>
<evidence type="ECO:0000259" key="7">
    <source>
        <dbReference type="Pfam" id="PF02687"/>
    </source>
</evidence>
<dbReference type="PANTHER" id="PTHR43738">
    <property type="entry name" value="ABC TRANSPORTER, MEMBRANE PROTEIN"/>
    <property type="match status" value="1"/>
</dbReference>
<feature type="domain" description="MacB-like periplasmic core" evidence="8">
    <location>
        <begin position="16"/>
        <end position="233"/>
    </location>
</feature>
<keyword evidence="10" id="KW-1185">Reference proteome</keyword>
<evidence type="ECO:0000313" key="9">
    <source>
        <dbReference type="EMBL" id="ARQ01977.1"/>
    </source>
</evidence>
<feature type="domain" description="ABC3 transporter permease C-terminal" evidence="7">
    <location>
        <begin position="263"/>
        <end position="372"/>
    </location>
</feature>
<evidence type="ECO:0000256" key="1">
    <source>
        <dbReference type="ARBA" id="ARBA00004651"/>
    </source>
</evidence>
<protein>
    <submittedName>
        <fullName evidence="9">ABC transporter permease</fullName>
    </submittedName>
</protein>
<reference evidence="9 10" key="1">
    <citation type="submission" date="2017-05" db="EMBL/GenBank/DDBJ databases">
        <title>Full genome sequence of Pseudorhodoplanes sinuspersici.</title>
        <authorList>
            <person name="Dastgheib S.M.M."/>
            <person name="Shavandi M."/>
            <person name="Tirandaz H."/>
        </authorList>
    </citation>
    <scope>NUCLEOTIDE SEQUENCE [LARGE SCALE GENOMIC DNA]</scope>
    <source>
        <strain evidence="9 10">RIPI110</strain>
    </source>
</reference>
<dbReference type="AlphaFoldDB" id="A0A1W6ZX55"/>
<evidence type="ECO:0000256" key="5">
    <source>
        <dbReference type="ARBA" id="ARBA00022989"/>
    </source>
</evidence>
<dbReference type="InterPro" id="IPR051125">
    <property type="entry name" value="ABC-4/HrtB_transporter"/>
</dbReference>
<dbReference type="Pfam" id="PF12704">
    <property type="entry name" value="MacB_PCD"/>
    <property type="match status" value="1"/>
</dbReference>
<keyword evidence="3" id="KW-1003">Cell membrane</keyword>
<evidence type="ECO:0000256" key="3">
    <source>
        <dbReference type="ARBA" id="ARBA00022475"/>
    </source>
</evidence>
<dbReference type="STRING" id="1235591.CAK95_24900"/>
<dbReference type="Pfam" id="PF02687">
    <property type="entry name" value="FtsX"/>
    <property type="match status" value="1"/>
</dbReference>
<comment type="subcellular location">
    <subcellularLocation>
        <location evidence="1">Cell membrane</location>
        <topology evidence="1">Multi-pass membrane protein</topology>
    </subcellularLocation>
</comment>
<dbReference type="PANTHER" id="PTHR43738:SF1">
    <property type="entry name" value="HEMIN TRANSPORT SYSTEM PERMEASE PROTEIN HRTB-RELATED"/>
    <property type="match status" value="1"/>
</dbReference>
<dbReference type="InterPro" id="IPR003838">
    <property type="entry name" value="ABC3_permease_C"/>
</dbReference>